<dbReference type="PANTHER" id="PTHR13068">
    <property type="entry name" value="CGI-12 PROTEIN-RELATED"/>
    <property type="match status" value="1"/>
</dbReference>
<dbReference type="GO" id="GO:0006353">
    <property type="term" value="P:DNA-templated transcription termination"/>
    <property type="evidence" value="ECO:0007669"/>
    <property type="project" value="UniProtKB-KW"/>
</dbReference>
<keyword evidence="2" id="KW-0806">Transcription termination</keyword>
<reference evidence="4 5" key="2">
    <citation type="submission" date="2024-10" db="EMBL/GenBank/DDBJ databases">
        <authorList>
            <person name="Ryan C."/>
        </authorList>
    </citation>
    <scope>NUCLEOTIDE SEQUENCE [LARGE SCALE GENOMIC DNA]</scope>
</reference>
<dbReference type="AlphaFoldDB" id="A0ABC8V7Q6"/>
<reference evidence="5" key="1">
    <citation type="submission" date="2024-06" db="EMBL/GenBank/DDBJ databases">
        <authorList>
            <person name="Ryan C."/>
        </authorList>
    </citation>
    <scope>NUCLEOTIDE SEQUENCE [LARGE SCALE GENOMIC DNA]</scope>
</reference>
<gene>
    <name evidence="4" type="ORF">URODEC1_LOCUS488</name>
</gene>
<proteinExistence type="inferred from homology"/>
<evidence type="ECO:0000256" key="1">
    <source>
        <dbReference type="ARBA" id="ARBA00007692"/>
    </source>
</evidence>
<dbReference type="InterPro" id="IPR003690">
    <property type="entry name" value="MTERF"/>
</dbReference>
<comment type="similarity">
    <text evidence="1">Belongs to the mTERF family.</text>
</comment>
<dbReference type="Gene3D" id="1.25.70.10">
    <property type="entry name" value="Transcription termination factor 3, mitochondrial"/>
    <property type="match status" value="1"/>
</dbReference>
<keyword evidence="5" id="KW-1185">Reference proteome</keyword>
<evidence type="ECO:0000256" key="2">
    <source>
        <dbReference type="ARBA" id="ARBA00022472"/>
    </source>
</evidence>
<keyword evidence="2" id="KW-0805">Transcription regulation</keyword>
<accession>A0ABC8V7Q6</accession>
<dbReference type="InterPro" id="IPR038538">
    <property type="entry name" value="MTERF_sf"/>
</dbReference>
<keyword evidence="2" id="KW-0804">Transcription</keyword>
<dbReference type="Proteomes" id="UP001497457">
    <property type="component" value="Chromosome 1b"/>
</dbReference>
<organism evidence="4 5">
    <name type="scientific">Urochloa decumbens</name>
    <dbReference type="NCBI Taxonomy" id="240449"/>
    <lineage>
        <taxon>Eukaryota</taxon>
        <taxon>Viridiplantae</taxon>
        <taxon>Streptophyta</taxon>
        <taxon>Embryophyta</taxon>
        <taxon>Tracheophyta</taxon>
        <taxon>Spermatophyta</taxon>
        <taxon>Magnoliopsida</taxon>
        <taxon>Liliopsida</taxon>
        <taxon>Poales</taxon>
        <taxon>Poaceae</taxon>
        <taxon>PACMAD clade</taxon>
        <taxon>Panicoideae</taxon>
        <taxon>Panicodae</taxon>
        <taxon>Paniceae</taxon>
        <taxon>Melinidinae</taxon>
        <taxon>Urochloa</taxon>
    </lineage>
</organism>
<dbReference type="EMBL" id="OZ075111">
    <property type="protein sequence ID" value="CAL4885388.1"/>
    <property type="molecule type" value="Genomic_DNA"/>
</dbReference>
<evidence type="ECO:0000313" key="4">
    <source>
        <dbReference type="EMBL" id="CAL4885388.1"/>
    </source>
</evidence>
<evidence type="ECO:0000256" key="3">
    <source>
        <dbReference type="ARBA" id="ARBA00022946"/>
    </source>
</evidence>
<sequence length="244" mass="26483">MLRLRSRHLPAVLTASPLAAASSLHRLLLYSTATSTATASATQFVVKDYLANSCGLTPAQARKASRRLSHLKSPSNPDVVRAFLAGTGITEADIARAVVRDSRILCSRVDKTLTPCIAHLRGIGLSPPQISRLIAINPNILVNPSMISRLSFYLSFLGSYEKVHTAMGRCLYLLTQNVERVVKPNIAFLKQCGLTASDIAKIFFAGPRDARFRARACQGNCGLCRHASCAAQFSNVQVRPCDYP</sequence>
<dbReference type="SMART" id="SM00733">
    <property type="entry name" value="Mterf"/>
    <property type="match status" value="2"/>
</dbReference>
<protein>
    <submittedName>
        <fullName evidence="4">Uncharacterized protein</fullName>
    </submittedName>
</protein>
<keyword evidence="3" id="KW-0809">Transit peptide</keyword>
<dbReference type="Pfam" id="PF02536">
    <property type="entry name" value="mTERF"/>
    <property type="match status" value="1"/>
</dbReference>
<name>A0ABC8V7Q6_9POAL</name>
<evidence type="ECO:0000313" key="5">
    <source>
        <dbReference type="Proteomes" id="UP001497457"/>
    </source>
</evidence>
<dbReference type="PANTHER" id="PTHR13068:SF39">
    <property type="entry name" value="OS02G0749900 PROTEIN"/>
    <property type="match status" value="1"/>
</dbReference>